<dbReference type="GO" id="GO:0120159">
    <property type="term" value="F:rRNA pseudouridine synthase activity"/>
    <property type="evidence" value="ECO:0007669"/>
    <property type="project" value="UniProtKB-ARBA"/>
</dbReference>
<dbReference type="InterPro" id="IPR036986">
    <property type="entry name" value="S4_RNA-bd_sf"/>
</dbReference>
<keyword evidence="7" id="KW-1185">Reference proteome</keyword>
<dbReference type="SUPFAM" id="SSF55174">
    <property type="entry name" value="Alpha-L RNA-binding motif"/>
    <property type="match status" value="1"/>
</dbReference>
<keyword evidence="2 4" id="KW-0413">Isomerase</keyword>
<dbReference type="SUPFAM" id="SSF55120">
    <property type="entry name" value="Pseudouridine synthase"/>
    <property type="match status" value="1"/>
</dbReference>
<dbReference type="SMART" id="SM00363">
    <property type="entry name" value="S4"/>
    <property type="match status" value="1"/>
</dbReference>
<sequence>MKHATQFGKEKQVNQKLIQHEIKDAIRLNKYISSSGYCSRREADKLIEQGLVKIDGITATMGSKVQNSQKVTVNGTIIQPTSKLVYIALHKPKGITCTTDKKDATNIVDYMNYETPIFPIGRLDKDTTGLILLTNDGDIVNKILRSEHAHEKEYIVQVNRKIKKDFLDKMASGVTIYNAVTNAHQTTKPAKVKQLSTHIFSLIISEGMNRQIRRMCTALGYHVDALQRIRIMNIKIANLPEGMWRYLSEDELNIMNQQLQK</sequence>
<comment type="similarity">
    <text evidence="1 4">Belongs to the pseudouridine synthase RsuA family.</text>
</comment>
<dbReference type="Gene3D" id="3.30.70.580">
    <property type="entry name" value="Pseudouridine synthase I, catalytic domain, N-terminal subdomain"/>
    <property type="match status" value="1"/>
</dbReference>
<accession>A0A4R8A8M6</accession>
<dbReference type="Proteomes" id="UP000294743">
    <property type="component" value="Unassembled WGS sequence"/>
</dbReference>
<dbReference type="GO" id="GO:0003723">
    <property type="term" value="F:RNA binding"/>
    <property type="evidence" value="ECO:0007669"/>
    <property type="project" value="UniProtKB-KW"/>
</dbReference>
<dbReference type="Pfam" id="PF01479">
    <property type="entry name" value="S4"/>
    <property type="match status" value="1"/>
</dbReference>
<gene>
    <name evidence="6" type="ORF">EDD63_10239</name>
</gene>
<evidence type="ECO:0000256" key="1">
    <source>
        <dbReference type="ARBA" id="ARBA00008348"/>
    </source>
</evidence>
<dbReference type="RefSeq" id="WP_134167567.1">
    <property type="nucleotide sequence ID" value="NZ_SODD01000002.1"/>
</dbReference>
<dbReference type="PANTHER" id="PTHR47683:SF2">
    <property type="entry name" value="RNA-BINDING S4 DOMAIN-CONTAINING PROTEIN"/>
    <property type="match status" value="1"/>
</dbReference>
<evidence type="ECO:0000256" key="2">
    <source>
        <dbReference type="ARBA" id="ARBA00023235"/>
    </source>
</evidence>
<organism evidence="6 7">
    <name type="scientific">Breznakia blatticola</name>
    <dbReference type="NCBI Taxonomy" id="1754012"/>
    <lineage>
        <taxon>Bacteria</taxon>
        <taxon>Bacillati</taxon>
        <taxon>Bacillota</taxon>
        <taxon>Erysipelotrichia</taxon>
        <taxon>Erysipelotrichales</taxon>
        <taxon>Erysipelotrichaceae</taxon>
        <taxon>Breznakia</taxon>
    </lineage>
</organism>
<dbReference type="Gene3D" id="3.30.70.1560">
    <property type="entry name" value="Alpha-L RNA-binding motif"/>
    <property type="match status" value="1"/>
</dbReference>
<dbReference type="FunFam" id="3.10.290.10:FF:000003">
    <property type="entry name" value="Pseudouridine synthase"/>
    <property type="match status" value="1"/>
</dbReference>
<dbReference type="InterPro" id="IPR002942">
    <property type="entry name" value="S4_RNA-bd"/>
</dbReference>
<name>A0A4R8A8M6_9FIRM</name>
<dbReference type="EMBL" id="SODD01000002">
    <property type="protein sequence ID" value="TDW26018.1"/>
    <property type="molecule type" value="Genomic_DNA"/>
</dbReference>
<dbReference type="PROSITE" id="PS50889">
    <property type="entry name" value="S4"/>
    <property type="match status" value="1"/>
</dbReference>
<keyword evidence="3" id="KW-0694">RNA-binding</keyword>
<dbReference type="EC" id="5.4.99.-" evidence="4"/>
<dbReference type="CDD" id="cd00165">
    <property type="entry name" value="S4"/>
    <property type="match status" value="1"/>
</dbReference>
<dbReference type="InterPro" id="IPR020103">
    <property type="entry name" value="PsdUridine_synth_cat_dom_sf"/>
</dbReference>
<dbReference type="InterPro" id="IPR050343">
    <property type="entry name" value="RsuA_PseudoU_synthase"/>
</dbReference>
<dbReference type="InterPro" id="IPR020094">
    <property type="entry name" value="TruA/RsuA/RluB/E/F_N"/>
</dbReference>
<dbReference type="InterPro" id="IPR000748">
    <property type="entry name" value="PsdUridine_synth_RsuA/RluB/E/F"/>
</dbReference>
<dbReference type="PANTHER" id="PTHR47683">
    <property type="entry name" value="PSEUDOURIDINE SYNTHASE FAMILY PROTEIN-RELATED"/>
    <property type="match status" value="1"/>
</dbReference>
<dbReference type="InterPro" id="IPR006145">
    <property type="entry name" value="PsdUridine_synth_RsuA/RluA"/>
</dbReference>
<dbReference type="AlphaFoldDB" id="A0A4R8A8M6"/>
<reference evidence="6 7" key="1">
    <citation type="submission" date="2019-03" db="EMBL/GenBank/DDBJ databases">
        <title>Genomic Encyclopedia of Type Strains, Phase IV (KMG-IV): sequencing the most valuable type-strain genomes for metagenomic binning, comparative biology and taxonomic classification.</title>
        <authorList>
            <person name="Goeker M."/>
        </authorList>
    </citation>
    <scope>NUCLEOTIDE SEQUENCE [LARGE SCALE GENOMIC DNA]</scope>
    <source>
        <strain evidence="6 7">DSM 28867</strain>
    </source>
</reference>
<evidence type="ECO:0000259" key="5">
    <source>
        <dbReference type="SMART" id="SM00363"/>
    </source>
</evidence>
<evidence type="ECO:0000313" key="7">
    <source>
        <dbReference type="Proteomes" id="UP000294743"/>
    </source>
</evidence>
<dbReference type="GO" id="GO:0000455">
    <property type="term" value="P:enzyme-directed rRNA pseudouridine synthesis"/>
    <property type="evidence" value="ECO:0007669"/>
    <property type="project" value="UniProtKB-ARBA"/>
</dbReference>
<dbReference type="Pfam" id="PF00849">
    <property type="entry name" value="PseudoU_synth_2"/>
    <property type="match status" value="1"/>
</dbReference>
<feature type="domain" description="RNA-binding S4" evidence="5">
    <location>
        <begin position="26"/>
        <end position="82"/>
    </location>
</feature>
<dbReference type="PROSITE" id="PS01149">
    <property type="entry name" value="PSI_RSU"/>
    <property type="match status" value="1"/>
</dbReference>
<evidence type="ECO:0000256" key="3">
    <source>
        <dbReference type="PROSITE-ProRule" id="PRU00182"/>
    </source>
</evidence>
<proteinExistence type="inferred from homology"/>
<dbReference type="NCBIfam" id="TIGR00093">
    <property type="entry name" value="pseudouridine synthase"/>
    <property type="match status" value="1"/>
</dbReference>
<evidence type="ECO:0000256" key="4">
    <source>
        <dbReference type="RuleBase" id="RU003887"/>
    </source>
</evidence>
<dbReference type="InterPro" id="IPR042092">
    <property type="entry name" value="PsdUridine_s_RsuA/RluB/E/F_cat"/>
</dbReference>
<dbReference type="InterPro" id="IPR018496">
    <property type="entry name" value="PsdUridine_synth_RsuA/RluB_CS"/>
</dbReference>
<comment type="caution">
    <text evidence="6">The sequence shown here is derived from an EMBL/GenBank/DDBJ whole genome shotgun (WGS) entry which is preliminary data.</text>
</comment>
<protein>
    <recommendedName>
        <fullName evidence="4">Pseudouridine synthase</fullName>
        <ecNumber evidence="4">5.4.99.-</ecNumber>
    </recommendedName>
</protein>
<dbReference type="OrthoDB" id="9807213at2"/>
<dbReference type="Gene3D" id="3.10.290.10">
    <property type="entry name" value="RNA-binding S4 domain"/>
    <property type="match status" value="1"/>
</dbReference>
<evidence type="ECO:0000313" key="6">
    <source>
        <dbReference type="EMBL" id="TDW26018.1"/>
    </source>
</evidence>